<evidence type="ECO:0000256" key="6">
    <source>
        <dbReference type="SAM" id="MobiDB-lite"/>
    </source>
</evidence>
<keyword evidence="8" id="KW-1185">Reference proteome</keyword>
<organism evidence="7 8">
    <name type="scientific">Artemia franciscana</name>
    <name type="common">Brine shrimp</name>
    <name type="synonym">Artemia sanfranciscana</name>
    <dbReference type="NCBI Taxonomy" id="6661"/>
    <lineage>
        <taxon>Eukaryota</taxon>
        <taxon>Metazoa</taxon>
        <taxon>Ecdysozoa</taxon>
        <taxon>Arthropoda</taxon>
        <taxon>Crustacea</taxon>
        <taxon>Branchiopoda</taxon>
        <taxon>Anostraca</taxon>
        <taxon>Artemiidae</taxon>
        <taxon>Artemia</taxon>
    </lineage>
</organism>
<dbReference type="PANTHER" id="PTHR13340">
    <property type="entry name" value="GATA ZINC FINGER DOMAIN-CONTAINING"/>
    <property type="match status" value="1"/>
</dbReference>
<feature type="compositionally biased region" description="Acidic residues" evidence="6">
    <location>
        <begin position="494"/>
        <end position="504"/>
    </location>
</feature>
<evidence type="ECO:0000313" key="8">
    <source>
        <dbReference type="Proteomes" id="UP001187531"/>
    </source>
</evidence>
<reference evidence="7" key="1">
    <citation type="submission" date="2023-07" db="EMBL/GenBank/DDBJ databases">
        <title>Chromosome-level genome assembly of Artemia franciscana.</title>
        <authorList>
            <person name="Jo E."/>
        </authorList>
    </citation>
    <scope>NUCLEOTIDE SEQUENCE</scope>
    <source>
        <tissue evidence="7">Whole body</tissue>
    </source>
</reference>
<dbReference type="Proteomes" id="UP001187531">
    <property type="component" value="Unassembled WGS sequence"/>
</dbReference>
<evidence type="ECO:0000256" key="3">
    <source>
        <dbReference type="ARBA" id="ARBA00022771"/>
    </source>
</evidence>
<feature type="compositionally biased region" description="Basic and acidic residues" evidence="6">
    <location>
        <begin position="389"/>
        <end position="407"/>
    </location>
</feature>
<dbReference type="AlphaFoldDB" id="A0AA88HNG3"/>
<accession>A0AA88HNG3</accession>
<gene>
    <name evidence="7" type="ORF">QYM36_012148</name>
</gene>
<dbReference type="EMBL" id="JAVRJZ010000016">
    <property type="protein sequence ID" value="KAK2710871.1"/>
    <property type="molecule type" value="Genomic_DNA"/>
</dbReference>
<feature type="region of interest" description="Disordered" evidence="6">
    <location>
        <begin position="369"/>
        <end position="407"/>
    </location>
</feature>
<feature type="region of interest" description="Disordered" evidence="6">
    <location>
        <begin position="128"/>
        <end position="178"/>
    </location>
</feature>
<keyword evidence="5" id="KW-0539">Nucleus</keyword>
<dbReference type="PANTHER" id="PTHR13340:SF2">
    <property type="entry name" value="GATA ZINC FINGER DOMAIN-CONTAINING PROTEIN 1"/>
    <property type="match status" value="1"/>
</dbReference>
<proteinExistence type="predicted"/>
<evidence type="ECO:0008006" key="9">
    <source>
        <dbReference type="Google" id="ProtNLM"/>
    </source>
</evidence>
<dbReference type="GO" id="GO:0005634">
    <property type="term" value="C:nucleus"/>
    <property type="evidence" value="ECO:0007669"/>
    <property type="project" value="UniProtKB-SubCell"/>
</dbReference>
<dbReference type="GO" id="GO:0006325">
    <property type="term" value="P:chromatin organization"/>
    <property type="evidence" value="ECO:0007669"/>
    <property type="project" value="TreeGrafter"/>
</dbReference>
<keyword evidence="2" id="KW-0479">Metal-binding</keyword>
<comment type="caution">
    <text evidence="7">The sequence shown here is derived from an EMBL/GenBank/DDBJ whole genome shotgun (WGS) entry which is preliminary data.</text>
</comment>
<evidence type="ECO:0000313" key="7">
    <source>
        <dbReference type="EMBL" id="KAK2710871.1"/>
    </source>
</evidence>
<dbReference type="InterPro" id="IPR039050">
    <property type="entry name" value="GATAD1"/>
</dbReference>
<comment type="subcellular location">
    <subcellularLocation>
        <location evidence="1">Nucleus</location>
    </subcellularLocation>
</comment>
<evidence type="ECO:0000256" key="4">
    <source>
        <dbReference type="ARBA" id="ARBA00022833"/>
    </source>
</evidence>
<keyword evidence="4" id="KW-0862">Zinc</keyword>
<evidence type="ECO:0000256" key="2">
    <source>
        <dbReference type="ARBA" id="ARBA00022723"/>
    </source>
</evidence>
<feature type="compositionally biased region" description="Basic and acidic residues" evidence="6">
    <location>
        <begin position="161"/>
        <end position="177"/>
    </location>
</feature>
<name>A0AA88HNG3_ARTSF</name>
<sequence>MSPRRDESGMTCSKCKEKTPEIWFSEQGMPLCLICFSAERFEKIEEAPISTPRKTLNSNPLLRMCSLIEQKLMPGEKKKRSKSGTINYKETHIDVKKENEVLKEEEPTVVSESTVVKVETSCEIQIKEEKEEEGQEEESKRPQRRKKRLLIQDSMVSTKKTKADKLQTETQEPEARGRRSIFKQQAFKAPDPIPSLCTSNIMYFEGIYYRKGDIVSLTDIDGGIFYAQIRGFMQDQYCEKSAAITWLLPVDSAPPPELEFNPNYYVCGPEEDVPRKLEYMTFVMHAPSDYFYDESQPYKEYPRRGVIYQRLRSAKRVIKHNDIKEGKLVIPEVSALQAYEKSRNADGKYEDNISEPVVLKEMGHFANTEGNNSVLNDDKEVGPVTNDNVVKKDDNDTQKTEKARRNEVKPCIDSLQISADLNTESDIVNERLTSFQKEEDELKPSFKEINENKNVIGSKSENEEEALSDERLEVKDCTSSVSIDSVLICSEEMSPSEESMDIQEQEANSGIV</sequence>
<dbReference type="GO" id="GO:0008270">
    <property type="term" value="F:zinc ion binding"/>
    <property type="evidence" value="ECO:0007669"/>
    <property type="project" value="UniProtKB-KW"/>
</dbReference>
<feature type="region of interest" description="Disordered" evidence="6">
    <location>
        <begin position="492"/>
        <end position="512"/>
    </location>
</feature>
<keyword evidence="3" id="KW-0863">Zinc-finger</keyword>
<protein>
    <recommendedName>
        <fullName evidence="9">GATA zinc finger domain-containing protein 1</fullName>
    </recommendedName>
</protein>
<evidence type="ECO:0000256" key="5">
    <source>
        <dbReference type="ARBA" id="ARBA00023242"/>
    </source>
</evidence>
<evidence type="ECO:0000256" key="1">
    <source>
        <dbReference type="ARBA" id="ARBA00004123"/>
    </source>
</evidence>